<name>A0AAU7KN69_9GAMM</name>
<evidence type="ECO:0000313" key="1">
    <source>
        <dbReference type="EMBL" id="XBO73006.1"/>
    </source>
</evidence>
<dbReference type="RefSeq" id="WP_348828084.1">
    <property type="nucleotide sequence ID" value="NZ_CP098827.1"/>
</dbReference>
<sequence>MVARTSWGNHVIPGLDHDPLKEALNHRRVITAEPYSEGETPEAVIMMDVEEDSVTVLDVVVQAAYMLPVVGNVMAIGDVARDVVDLDGNDVDGTPNYQNVWLWAVLVIDAIGLVPAVGNASRPIRVGTREGIQAFARGEGVDIAAQILVNQGRRCGDGFSGRTRLQARGTETEAVARN</sequence>
<dbReference type="CDD" id="cd20743">
    <property type="entry name" value="FIX_RhsA-like"/>
    <property type="match status" value="1"/>
</dbReference>
<reference evidence="1" key="1">
    <citation type="submission" date="2022-06" db="EMBL/GenBank/DDBJ databases">
        <title>A novel DMS-producing enzyme.</title>
        <authorList>
            <person name="Zhang Y."/>
        </authorList>
    </citation>
    <scope>NUCLEOTIDE SEQUENCE</scope>
    <source>
        <strain evidence="1">RT37</strain>
    </source>
</reference>
<protein>
    <submittedName>
        <fullName evidence="1">Uncharacterized protein</fullName>
    </submittedName>
</protein>
<accession>A0AAU7KN69</accession>
<gene>
    <name evidence="1" type="ORF">NFG58_10035</name>
</gene>
<dbReference type="EMBL" id="CP098827">
    <property type="protein sequence ID" value="XBO73006.1"/>
    <property type="molecule type" value="Genomic_DNA"/>
</dbReference>
<dbReference type="AlphaFoldDB" id="A0AAU7KN69"/>
<proteinExistence type="predicted"/>
<organism evidence="1">
    <name type="scientific">Halomonas sp. RT37</name>
    <dbReference type="NCBI Taxonomy" id="2950872"/>
    <lineage>
        <taxon>Bacteria</taxon>
        <taxon>Pseudomonadati</taxon>
        <taxon>Pseudomonadota</taxon>
        <taxon>Gammaproteobacteria</taxon>
        <taxon>Oceanospirillales</taxon>
        <taxon>Halomonadaceae</taxon>
        <taxon>Halomonas</taxon>
    </lineage>
</organism>